<evidence type="ECO:0000259" key="1">
    <source>
        <dbReference type="Pfam" id="PF01243"/>
    </source>
</evidence>
<keyword evidence="3" id="KW-1185">Reference proteome</keyword>
<protein>
    <recommendedName>
        <fullName evidence="1">Pyridoxamine 5'-phosphate oxidase N-terminal domain-containing protein</fullName>
    </recommendedName>
</protein>
<proteinExistence type="predicted"/>
<dbReference type="Gene3D" id="2.30.110.10">
    <property type="entry name" value="Electron Transport, Fmn-binding Protein, Chain A"/>
    <property type="match status" value="1"/>
</dbReference>
<name>A0A0A5GJ76_9BACI</name>
<sequence length="151" mass="17042">MVNQVEKVLSKPQMELLQQENPMILATVDHETGGPMVNAISWIYAPKPDCLQFAVHERSKIVRNIKENKEVTFTWMGLDTMYSITGTVVGEPLLIEGTGLPLARFRVVIREVRDIMYYGSRLVTKPTIEKTYDVHAASKLDSAVLHSLKTL</sequence>
<gene>
    <name evidence="2" type="ORF">N781_12970</name>
</gene>
<comment type="caution">
    <text evidence="2">The sequence shown here is derived from an EMBL/GenBank/DDBJ whole genome shotgun (WGS) entry which is preliminary data.</text>
</comment>
<dbReference type="STRING" id="1385510.GCA_000425205_01178"/>
<dbReference type="RefSeq" id="WP_026799632.1">
    <property type="nucleotide sequence ID" value="NZ_AULI01000005.1"/>
</dbReference>
<evidence type="ECO:0000313" key="2">
    <source>
        <dbReference type="EMBL" id="KGX93311.1"/>
    </source>
</evidence>
<dbReference type="InterPro" id="IPR011576">
    <property type="entry name" value="Pyridox_Oxase_N"/>
</dbReference>
<dbReference type="SUPFAM" id="SSF50475">
    <property type="entry name" value="FMN-binding split barrel"/>
    <property type="match status" value="1"/>
</dbReference>
<dbReference type="NCBIfam" id="NF005232">
    <property type="entry name" value="PRK06733.1"/>
    <property type="match status" value="1"/>
</dbReference>
<dbReference type="eggNOG" id="COG3576">
    <property type="taxonomic scope" value="Bacteria"/>
</dbReference>
<feature type="domain" description="Pyridoxamine 5'-phosphate oxidase N-terminal" evidence="1">
    <location>
        <begin position="14"/>
        <end position="88"/>
    </location>
</feature>
<reference evidence="2 3" key="1">
    <citation type="submission" date="2013-08" db="EMBL/GenBank/DDBJ databases">
        <authorList>
            <person name="Huang J."/>
            <person name="Wang G."/>
        </authorList>
    </citation>
    <scope>NUCLEOTIDE SEQUENCE [LARGE SCALE GENOMIC DNA]</scope>
    <source>
        <strain evidence="2 3">JSM 076056</strain>
    </source>
</reference>
<dbReference type="Pfam" id="PF01243">
    <property type="entry name" value="PNPOx_N"/>
    <property type="match status" value="1"/>
</dbReference>
<dbReference type="AlphaFoldDB" id="A0A0A5GJ76"/>
<evidence type="ECO:0000313" key="3">
    <source>
        <dbReference type="Proteomes" id="UP000030528"/>
    </source>
</evidence>
<dbReference type="Proteomes" id="UP000030528">
    <property type="component" value="Unassembled WGS sequence"/>
</dbReference>
<organism evidence="2 3">
    <name type="scientific">Pontibacillus halophilus JSM 076056 = DSM 19796</name>
    <dbReference type="NCBI Taxonomy" id="1385510"/>
    <lineage>
        <taxon>Bacteria</taxon>
        <taxon>Bacillati</taxon>
        <taxon>Bacillota</taxon>
        <taxon>Bacilli</taxon>
        <taxon>Bacillales</taxon>
        <taxon>Bacillaceae</taxon>
        <taxon>Pontibacillus</taxon>
    </lineage>
</organism>
<accession>A0A0A5GJ76</accession>
<dbReference type="InterPro" id="IPR012349">
    <property type="entry name" value="Split_barrel_FMN-bd"/>
</dbReference>
<dbReference type="EMBL" id="AVPE01000003">
    <property type="protein sequence ID" value="KGX93311.1"/>
    <property type="molecule type" value="Genomic_DNA"/>
</dbReference>